<dbReference type="EMBL" id="CM023481">
    <property type="protein sequence ID" value="KAH6948837.1"/>
    <property type="molecule type" value="Genomic_DNA"/>
</dbReference>
<organism evidence="1 2">
    <name type="scientific">Hyalomma asiaticum</name>
    <name type="common">Tick</name>
    <dbReference type="NCBI Taxonomy" id="266040"/>
    <lineage>
        <taxon>Eukaryota</taxon>
        <taxon>Metazoa</taxon>
        <taxon>Ecdysozoa</taxon>
        <taxon>Arthropoda</taxon>
        <taxon>Chelicerata</taxon>
        <taxon>Arachnida</taxon>
        <taxon>Acari</taxon>
        <taxon>Parasitiformes</taxon>
        <taxon>Ixodida</taxon>
        <taxon>Ixodoidea</taxon>
        <taxon>Ixodidae</taxon>
        <taxon>Hyalomminae</taxon>
        <taxon>Hyalomma</taxon>
    </lineage>
</organism>
<keyword evidence="2" id="KW-1185">Reference proteome</keyword>
<evidence type="ECO:0000313" key="1">
    <source>
        <dbReference type="EMBL" id="KAH6948837.1"/>
    </source>
</evidence>
<evidence type="ECO:0000313" key="2">
    <source>
        <dbReference type="Proteomes" id="UP000821845"/>
    </source>
</evidence>
<accession>A0ACB7TR61</accession>
<protein>
    <submittedName>
        <fullName evidence="1">Uncharacterized protein</fullName>
    </submittedName>
</protein>
<gene>
    <name evidence="1" type="ORF">HPB50_026573</name>
</gene>
<proteinExistence type="predicted"/>
<dbReference type="Proteomes" id="UP000821845">
    <property type="component" value="Chromosome 1"/>
</dbReference>
<name>A0ACB7TR61_HYAAI</name>
<comment type="caution">
    <text evidence="1">The sequence shown here is derived from an EMBL/GenBank/DDBJ whole genome shotgun (WGS) entry which is preliminary data.</text>
</comment>
<sequence length="179" mass="19513">MSGDKKEVCGNEKVSYERDVDGDGKDMYGDDKDKSCNDSDVFYDANDTFDTSHDANDTSHDKKDESHDEDKSYEEDESYEEEDESCDETGESCGDSQAAGDSMGDAAECSASNEVTSEEKENKYFDSGDYNMAKAQGQNADGSPDREVKPTGDVIPTVDKLPPRHAIVGPSKLVTKTSP</sequence>
<reference evidence="1" key="1">
    <citation type="submission" date="2020-05" db="EMBL/GenBank/DDBJ databases">
        <title>Large-scale comparative analyses of tick genomes elucidate their genetic diversity and vector capacities.</title>
        <authorList>
            <person name="Jia N."/>
            <person name="Wang J."/>
            <person name="Shi W."/>
            <person name="Du L."/>
            <person name="Sun Y."/>
            <person name="Zhan W."/>
            <person name="Jiang J."/>
            <person name="Wang Q."/>
            <person name="Zhang B."/>
            <person name="Ji P."/>
            <person name="Sakyi L.B."/>
            <person name="Cui X."/>
            <person name="Yuan T."/>
            <person name="Jiang B."/>
            <person name="Yang W."/>
            <person name="Lam T.T.-Y."/>
            <person name="Chang Q."/>
            <person name="Ding S."/>
            <person name="Wang X."/>
            <person name="Zhu J."/>
            <person name="Ruan X."/>
            <person name="Zhao L."/>
            <person name="Wei J."/>
            <person name="Que T."/>
            <person name="Du C."/>
            <person name="Cheng J."/>
            <person name="Dai P."/>
            <person name="Han X."/>
            <person name="Huang E."/>
            <person name="Gao Y."/>
            <person name="Liu J."/>
            <person name="Shao H."/>
            <person name="Ye R."/>
            <person name="Li L."/>
            <person name="Wei W."/>
            <person name="Wang X."/>
            <person name="Wang C."/>
            <person name="Yang T."/>
            <person name="Huo Q."/>
            <person name="Li W."/>
            <person name="Guo W."/>
            <person name="Chen H."/>
            <person name="Zhou L."/>
            <person name="Ni X."/>
            <person name="Tian J."/>
            <person name="Zhou Y."/>
            <person name="Sheng Y."/>
            <person name="Liu T."/>
            <person name="Pan Y."/>
            <person name="Xia L."/>
            <person name="Li J."/>
            <person name="Zhao F."/>
            <person name="Cao W."/>
        </authorList>
    </citation>
    <scope>NUCLEOTIDE SEQUENCE</scope>
    <source>
        <strain evidence="1">Hyas-2018</strain>
    </source>
</reference>